<accession>A0A915K9G6</accession>
<evidence type="ECO:0000256" key="1">
    <source>
        <dbReference type="SAM" id="MobiDB-lite"/>
    </source>
</evidence>
<feature type="compositionally biased region" description="Basic and acidic residues" evidence="1">
    <location>
        <begin position="86"/>
        <end position="101"/>
    </location>
</feature>
<reference evidence="3" key="1">
    <citation type="submission" date="2022-11" db="UniProtKB">
        <authorList>
            <consortium name="WormBaseParasite"/>
        </authorList>
    </citation>
    <scope>IDENTIFICATION</scope>
</reference>
<evidence type="ECO:0000313" key="2">
    <source>
        <dbReference type="Proteomes" id="UP000887565"/>
    </source>
</evidence>
<dbReference type="Proteomes" id="UP000887565">
    <property type="component" value="Unplaced"/>
</dbReference>
<keyword evidence="2" id="KW-1185">Reference proteome</keyword>
<dbReference type="AlphaFoldDB" id="A0A915K9G6"/>
<name>A0A915K9G6_ROMCU</name>
<feature type="region of interest" description="Disordered" evidence="1">
    <location>
        <begin position="73"/>
        <end position="137"/>
    </location>
</feature>
<protein>
    <submittedName>
        <fullName evidence="3">Uncharacterized protein</fullName>
    </submittedName>
</protein>
<feature type="compositionally biased region" description="Polar residues" evidence="1">
    <location>
        <begin position="112"/>
        <end position="137"/>
    </location>
</feature>
<sequence length="137" mass="15239">MPPTITKIASPSNPKSALNVVYQSCLADSQQSRRAATSSLFSVDVGEEIPLQPLISIKACKFCGPSIRKKEDIKRNLKHRRMASPIRRDSDDKTPTKEDQKNLCSTKDMMQLKNNLSPHSNRSLANTLNDLSKLSQS</sequence>
<organism evidence="2 3">
    <name type="scientific">Romanomermis culicivorax</name>
    <name type="common">Nematode worm</name>
    <dbReference type="NCBI Taxonomy" id="13658"/>
    <lineage>
        <taxon>Eukaryota</taxon>
        <taxon>Metazoa</taxon>
        <taxon>Ecdysozoa</taxon>
        <taxon>Nematoda</taxon>
        <taxon>Enoplea</taxon>
        <taxon>Dorylaimia</taxon>
        <taxon>Mermithida</taxon>
        <taxon>Mermithoidea</taxon>
        <taxon>Mermithidae</taxon>
        <taxon>Romanomermis</taxon>
    </lineage>
</organism>
<evidence type="ECO:0000313" key="3">
    <source>
        <dbReference type="WBParaSite" id="nRc.2.0.1.t35388-RA"/>
    </source>
</evidence>
<proteinExistence type="predicted"/>
<dbReference type="WBParaSite" id="nRc.2.0.1.t35388-RA">
    <property type="protein sequence ID" value="nRc.2.0.1.t35388-RA"/>
    <property type="gene ID" value="nRc.2.0.1.g35388"/>
</dbReference>